<keyword evidence="1" id="KW-1133">Transmembrane helix</keyword>
<dbReference type="Proteomes" id="UP000887574">
    <property type="component" value="Unplaced"/>
</dbReference>
<keyword evidence="1" id="KW-0472">Membrane</keyword>
<dbReference type="AlphaFoldDB" id="A0A915DV80"/>
<dbReference type="WBParaSite" id="jg2403">
    <property type="protein sequence ID" value="jg2403"/>
    <property type="gene ID" value="jg2403"/>
</dbReference>
<accession>A0A915DV80</accession>
<evidence type="ECO:0000313" key="2">
    <source>
        <dbReference type="Proteomes" id="UP000887574"/>
    </source>
</evidence>
<evidence type="ECO:0000313" key="3">
    <source>
        <dbReference type="WBParaSite" id="jg2403"/>
    </source>
</evidence>
<evidence type="ECO:0000256" key="1">
    <source>
        <dbReference type="SAM" id="Phobius"/>
    </source>
</evidence>
<proteinExistence type="predicted"/>
<protein>
    <submittedName>
        <fullName evidence="3">Polyprotein</fullName>
    </submittedName>
</protein>
<sequence length="240" mass="27481">MRLTKWKIHLYLLGRETTADIHIDQNLAMIPGGLTTVLLDIVDTRNKICCKGLSSGKITFDDYFKMFAGEIKTGVRATAVETRNCMILSSITFGATLASLLGIYAHHYMAARFGEMDSKLDIKLEKQSVKVQGSDYDEWSLYARKVQSSLNEKEQLDYRLHPMMAGKMFRLEEFRLEELNYLEPSSSGVCSKAAFDHVKRHQICKLLSRIRMQYKKVSFEFANVDLQSQDAFEIARRGEI</sequence>
<keyword evidence="1" id="KW-0812">Transmembrane</keyword>
<keyword evidence="2" id="KW-1185">Reference proteome</keyword>
<reference evidence="3" key="1">
    <citation type="submission" date="2022-11" db="UniProtKB">
        <authorList>
            <consortium name="WormBaseParasite"/>
        </authorList>
    </citation>
    <scope>IDENTIFICATION</scope>
</reference>
<feature type="transmembrane region" description="Helical" evidence="1">
    <location>
        <begin position="85"/>
        <end position="105"/>
    </location>
</feature>
<organism evidence="2 3">
    <name type="scientific">Ditylenchus dipsaci</name>
    <dbReference type="NCBI Taxonomy" id="166011"/>
    <lineage>
        <taxon>Eukaryota</taxon>
        <taxon>Metazoa</taxon>
        <taxon>Ecdysozoa</taxon>
        <taxon>Nematoda</taxon>
        <taxon>Chromadorea</taxon>
        <taxon>Rhabditida</taxon>
        <taxon>Tylenchina</taxon>
        <taxon>Tylenchomorpha</taxon>
        <taxon>Sphaerularioidea</taxon>
        <taxon>Anguinidae</taxon>
        <taxon>Anguininae</taxon>
        <taxon>Ditylenchus</taxon>
    </lineage>
</organism>
<name>A0A915DV80_9BILA</name>